<dbReference type="PANTHER" id="PTHR43173">
    <property type="entry name" value="ABC1 FAMILY PROTEIN"/>
    <property type="match status" value="1"/>
</dbReference>
<evidence type="ECO:0000313" key="3">
    <source>
        <dbReference type="EMBL" id="RDX57859.1"/>
    </source>
</evidence>
<evidence type="ECO:0000259" key="2">
    <source>
        <dbReference type="Pfam" id="PF03109"/>
    </source>
</evidence>
<reference evidence="3" key="1">
    <citation type="submission" date="2018-05" db="EMBL/GenBank/DDBJ databases">
        <title>Draft genome of Mucuna pruriens seed.</title>
        <authorList>
            <person name="Nnadi N.E."/>
            <person name="Vos R."/>
            <person name="Hasami M.H."/>
            <person name="Devisetty U.K."/>
            <person name="Aguiy J.C."/>
        </authorList>
    </citation>
    <scope>NUCLEOTIDE SEQUENCE [LARGE SCALE GENOMIC DNA]</scope>
    <source>
        <strain evidence="3">JCA_2017</strain>
    </source>
</reference>
<proteinExistence type="predicted"/>
<feature type="region of interest" description="Disordered" evidence="1">
    <location>
        <begin position="1"/>
        <end position="93"/>
    </location>
</feature>
<dbReference type="STRING" id="157652.A0A371DZ85"/>
<keyword evidence="3" id="KW-0418">Kinase</keyword>
<gene>
    <name evidence="3" type="primary">abkB</name>
    <name evidence="3" type="ORF">CR513_62871</name>
</gene>
<feature type="non-terminal residue" evidence="3">
    <location>
        <position position="1"/>
    </location>
</feature>
<feature type="domain" description="ABC1 atypical kinase-like" evidence="2">
    <location>
        <begin position="108"/>
        <end position="193"/>
    </location>
</feature>
<keyword evidence="3" id="KW-0808">Transferase</keyword>
<dbReference type="Proteomes" id="UP000257109">
    <property type="component" value="Unassembled WGS sequence"/>
</dbReference>
<evidence type="ECO:0000313" key="4">
    <source>
        <dbReference type="Proteomes" id="UP000257109"/>
    </source>
</evidence>
<organism evidence="3 4">
    <name type="scientific">Mucuna pruriens</name>
    <name type="common">Velvet bean</name>
    <name type="synonym">Dolichos pruriens</name>
    <dbReference type="NCBI Taxonomy" id="157652"/>
    <lineage>
        <taxon>Eukaryota</taxon>
        <taxon>Viridiplantae</taxon>
        <taxon>Streptophyta</taxon>
        <taxon>Embryophyta</taxon>
        <taxon>Tracheophyta</taxon>
        <taxon>Spermatophyta</taxon>
        <taxon>Magnoliopsida</taxon>
        <taxon>eudicotyledons</taxon>
        <taxon>Gunneridae</taxon>
        <taxon>Pentapetalae</taxon>
        <taxon>rosids</taxon>
        <taxon>fabids</taxon>
        <taxon>Fabales</taxon>
        <taxon>Fabaceae</taxon>
        <taxon>Papilionoideae</taxon>
        <taxon>50 kb inversion clade</taxon>
        <taxon>NPAAA clade</taxon>
        <taxon>indigoferoid/millettioid clade</taxon>
        <taxon>Phaseoleae</taxon>
        <taxon>Mucuna</taxon>
    </lineage>
</organism>
<dbReference type="InterPro" id="IPR004147">
    <property type="entry name" value="ABC1_dom"/>
</dbReference>
<feature type="compositionally biased region" description="Basic and acidic residues" evidence="1">
    <location>
        <begin position="18"/>
        <end position="30"/>
    </location>
</feature>
<dbReference type="EMBL" id="QJKJ01018100">
    <property type="protein sequence ID" value="RDX57859.1"/>
    <property type="molecule type" value="Genomic_DNA"/>
</dbReference>
<dbReference type="InterPro" id="IPR051130">
    <property type="entry name" value="Mito_struct-func_regulator"/>
</dbReference>
<dbReference type="PANTHER" id="PTHR43173:SF28">
    <property type="entry name" value="AARF DOMAIN CONTAINING KINASE 5"/>
    <property type="match status" value="1"/>
</dbReference>
<comment type="caution">
    <text evidence="3">The sequence shown here is derived from an EMBL/GenBank/DDBJ whole genome shotgun (WGS) entry which is preliminary data.</text>
</comment>
<evidence type="ECO:0000256" key="1">
    <source>
        <dbReference type="SAM" id="MobiDB-lite"/>
    </source>
</evidence>
<dbReference type="InterPro" id="IPR011009">
    <property type="entry name" value="Kinase-like_dom_sf"/>
</dbReference>
<sequence>QTVAAAAVQGTNNQQQCTDHKPALVHRDSRPQTSRKKQGRRQTAKKQQQQTRGEDKPPATKKKKQGRRQTSSKKTVQHTHHKPGTVTNEETHSLLEDHPTLKQSLIPRIDDLDFLSQIGVDPEKVAKSLTELFAEMIFVHGYIHGDPHPGNILVSPEGCNVLLDHAVYTVLDEEFRKDFCQLWEALILKDSTKTMWLGERFGAGKYSRYLPIIFTGTTIESKYAVGISIEEKETLKHELKSVMLEDLSSFMESLPPDFIAIMRVDALLRSIIRKMDASRITRLLTYTKYAVSGRLCPKLDGEDFAVKAGLFSFISRLKYLRILITVLIGTIDIIPWRQKLKSVQNYLYSKISCDSLGLLVHSVFLLLCIRPNALF</sequence>
<dbReference type="OrthoDB" id="427480at2759"/>
<feature type="compositionally biased region" description="Basic residues" evidence="1">
    <location>
        <begin position="33"/>
        <end position="44"/>
    </location>
</feature>
<protein>
    <submittedName>
        <fullName evidence="3">Serine/threonine-protein kinase abkB</fullName>
    </submittedName>
</protein>
<accession>A0A371DZ85</accession>
<feature type="compositionally biased region" description="Basic residues" evidence="1">
    <location>
        <begin position="59"/>
        <end position="83"/>
    </location>
</feature>
<name>A0A371DZ85_MUCPR</name>
<dbReference type="GO" id="GO:0016301">
    <property type="term" value="F:kinase activity"/>
    <property type="evidence" value="ECO:0007669"/>
    <property type="project" value="UniProtKB-KW"/>
</dbReference>
<dbReference type="AlphaFoldDB" id="A0A371DZ85"/>
<dbReference type="Pfam" id="PF03109">
    <property type="entry name" value="ABC1"/>
    <property type="match status" value="1"/>
</dbReference>
<dbReference type="SUPFAM" id="SSF56112">
    <property type="entry name" value="Protein kinase-like (PK-like)"/>
    <property type="match status" value="1"/>
</dbReference>
<keyword evidence="4" id="KW-1185">Reference proteome</keyword>
<feature type="compositionally biased region" description="Polar residues" evidence="1">
    <location>
        <begin position="1"/>
        <end position="17"/>
    </location>
</feature>